<dbReference type="RefSeq" id="WP_272438087.1">
    <property type="nucleotide sequence ID" value="NZ_JAMQKB010000038.1"/>
</dbReference>
<dbReference type="AlphaFoldDB" id="A0A9X3WY10"/>
<gene>
    <name evidence="1" type="ORF">NC797_17340</name>
</gene>
<evidence type="ECO:0000313" key="2">
    <source>
        <dbReference type="Proteomes" id="UP001145050"/>
    </source>
</evidence>
<evidence type="ECO:0000313" key="1">
    <source>
        <dbReference type="EMBL" id="MDC3426261.1"/>
    </source>
</evidence>
<dbReference type="EMBL" id="JAMQKB010000038">
    <property type="protein sequence ID" value="MDC3426261.1"/>
    <property type="molecule type" value="Genomic_DNA"/>
</dbReference>
<accession>A0A9X3WY10</accession>
<organism evidence="1 2">
    <name type="scientific">Terrihalobacillus insolitus</name>
    <dbReference type="NCBI Taxonomy" id="2950438"/>
    <lineage>
        <taxon>Bacteria</taxon>
        <taxon>Bacillati</taxon>
        <taxon>Bacillota</taxon>
        <taxon>Bacilli</taxon>
        <taxon>Bacillales</taxon>
        <taxon>Bacillaceae</taxon>
        <taxon>Terrihalobacillus</taxon>
    </lineage>
</organism>
<sequence length="136" mass="13895">MSLRNIHSQCSNCVGRCVAIRTRNGRIHRGFVTHVNRTHVFVRPIRKAPIGGYSYGFGGLGHGFGGLGHGFGGLGHGFGGLGHGGFGPHGGFGGHGFGGPGHGFGHHGGFGGLGHGFGWAIALATIAGLAFSPHHW</sequence>
<proteinExistence type="predicted"/>
<name>A0A9X3WY10_9BACI</name>
<reference evidence="1" key="1">
    <citation type="submission" date="2022-06" db="EMBL/GenBank/DDBJ databases">
        <title>Aquibacillus sp. a new bacterium isolated from soil saline samples.</title>
        <authorList>
            <person name="Galisteo C."/>
            <person name="De La Haba R."/>
            <person name="Sanchez-Porro C."/>
            <person name="Ventosa A."/>
        </authorList>
    </citation>
    <scope>NUCLEOTIDE SEQUENCE</scope>
    <source>
        <strain evidence="1">3ASR75-11</strain>
    </source>
</reference>
<keyword evidence="2" id="KW-1185">Reference proteome</keyword>
<protein>
    <submittedName>
        <fullName evidence="1">Uncharacterized protein</fullName>
    </submittedName>
</protein>
<dbReference type="Proteomes" id="UP001145050">
    <property type="component" value="Unassembled WGS sequence"/>
</dbReference>
<comment type="caution">
    <text evidence="1">The sequence shown here is derived from an EMBL/GenBank/DDBJ whole genome shotgun (WGS) entry which is preliminary data.</text>
</comment>